<dbReference type="PANTHER" id="PTHR21366">
    <property type="entry name" value="GLYOXALASE FAMILY PROTEIN"/>
    <property type="match status" value="1"/>
</dbReference>
<gene>
    <name evidence="2" type="ORF">R1flu_014238</name>
</gene>
<comment type="caution">
    <text evidence="2">The sequence shown here is derived from an EMBL/GenBank/DDBJ whole genome shotgun (WGS) entry which is preliminary data.</text>
</comment>
<dbReference type="Pfam" id="PF00903">
    <property type="entry name" value="Glyoxalase"/>
    <property type="match status" value="1"/>
</dbReference>
<evidence type="ECO:0000259" key="1">
    <source>
        <dbReference type="PROSITE" id="PS51819"/>
    </source>
</evidence>
<feature type="domain" description="VOC" evidence="1">
    <location>
        <begin position="78"/>
        <end position="198"/>
    </location>
</feature>
<evidence type="ECO:0000313" key="2">
    <source>
        <dbReference type="EMBL" id="KAL2629552.1"/>
    </source>
</evidence>
<dbReference type="EMBL" id="JBHFFA010000004">
    <property type="protein sequence ID" value="KAL2629552.1"/>
    <property type="molecule type" value="Genomic_DNA"/>
</dbReference>
<proteinExistence type="predicted"/>
<dbReference type="PANTHER" id="PTHR21366:SF22">
    <property type="entry name" value="VOC DOMAIN-CONTAINING PROTEIN"/>
    <property type="match status" value="1"/>
</dbReference>
<dbReference type="AlphaFoldDB" id="A0ABD1YFN0"/>
<protein>
    <recommendedName>
        <fullName evidence="1">VOC domain-containing protein</fullName>
    </recommendedName>
</protein>
<dbReference type="CDD" id="cd07245">
    <property type="entry name" value="VOC_like"/>
    <property type="match status" value="1"/>
</dbReference>
<dbReference type="Gene3D" id="3.10.180.10">
    <property type="entry name" value="2,3-Dihydroxybiphenyl 1,2-Dioxygenase, domain 1"/>
    <property type="match status" value="1"/>
</dbReference>
<reference evidence="2 3" key="1">
    <citation type="submission" date="2024-09" db="EMBL/GenBank/DDBJ databases">
        <title>Chromosome-scale assembly of Riccia fluitans.</title>
        <authorList>
            <person name="Paukszto L."/>
            <person name="Sawicki J."/>
            <person name="Karawczyk K."/>
            <person name="Piernik-Szablinska J."/>
            <person name="Szczecinska M."/>
            <person name="Mazdziarz M."/>
        </authorList>
    </citation>
    <scope>NUCLEOTIDE SEQUENCE [LARGE SCALE GENOMIC DNA]</scope>
    <source>
        <strain evidence="2">Rf_01</strain>
        <tissue evidence="2">Aerial parts of the thallus</tissue>
    </source>
</reference>
<keyword evidence="3" id="KW-1185">Reference proteome</keyword>
<dbReference type="Proteomes" id="UP001605036">
    <property type="component" value="Unassembled WGS sequence"/>
</dbReference>
<evidence type="ECO:0000313" key="3">
    <source>
        <dbReference type="Proteomes" id="UP001605036"/>
    </source>
</evidence>
<dbReference type="InterPro" id="IPR050383">
    <property type="entry name" value="GlyoxalaseI/FosfomycinResist"/>
</dbReference>
<name>A0ABD1YFN0_9MARC</name>
<dbReference type="PROSITE" id="PS51819">
    <property type="entry name" value="VOC"/>
    <property type="match status" value="1"/>
</dbReference>
<sequence>MALLSASSSLLLHPSHHQNSACTNRISSRKFIHNRSFVSCTPVKQQQTRLQCKASSRMQQENETVTATIHGEKLDFTGMHHVGVLCENLERSMEFYQGILGLELNPDRPADKLPYRGAWFWIGDEMIHLMELPNPDPITGRPEHGGRDRHACVAIKDVEPLKRAFEKAGVPYTMSKSGRPALFARDPDGNALEFTQVD</sequence>
<accession>A0ABD1YFN0</accession>
<dbReference type="InterPro" id="IPR037523">
    <property type="entry name" value="VOC_core"/>
</dbReference>
<dbReference type="InterPro" id="IPR029068">
    <property type="entry name" value="Glyas_Bleomycin-R_OHBP_Dase"/>
</dbReference>
<dbReference type="SUPFAM" id="SSF54593">
    <property type="entry name" value="Glyoxalase/Bleomycin resistance protein/Dihydroxybiphenyl dioxygenase"/>
    <property type="match status" value="1"/>
</dbReference>
<organism evidence="2 3">
    <name type="scientific">Riccia fluitans</name>
    <dbReference type="NCBI Taxonomy" id="41844"/>
    <lineage>
        <taxon>Eukaryota</taxon>
        <taxon>Viridiplantae</taxon>
        <taxon>Streptophyta</taxon>
        <taxon>Embryophyta</taxon>
        <taxon>Marchantiophyta</taxon>
        <taxon>Marchantiopsida</taxon>
        <taxon>Marchantiidae</taxon>
        <taxon>Marchantiales</taxon>
        <taxon>Ricciaceae</taxon>
        <taxon>Riccia</taxon>
    </lineage>
</organism>
<dbReference type="InterPro" id="IPR004360">
    <property type="entry name" value="Glyas_Fos-R_dOase_dom"/>
</dbReference>